<reference evidence="1" key="1">
    <citation type="submission" date="2018-05" db="EMBL/GenBank/DDBJ databases">
        <authorList>
            <person name="Lanie J.A."/>
            <person name="Ng W.-L."/>
            <person name="Kazmierczak K.M."/>
            <person name="Andrzejewski T.M."/>
            <person name="Davidsen T.M."/>
            <person name="Wayne K.J."/>
            <person name="Tettelin H."/>
            <person name="Glass J.I."/>
            <person name="Rusch D."/>
            <person name="Podicherti R."/>
            <person name="Tsui H.-C.T."/>
            <person name="Winkler M.E."/>
        </authorList>
    </citation>
    <scope>NUCLEOTIDE SEQUENCE</scope>
</reference>
<dbReference type="EMBL" id="UINC01044776">
    <property type="protein sequence ID" value="SVB50681.1"/>
    <property type="molecule type" value="Genomic_DNA"/>
</dbReference>
<dbReference type="AlphaFoldDB" id="A0A382EL44"/>
<gene>
    <name evidence="1" type="ORF">METZ01_LOCUS203535</name>
</gene>
<accession>A0A382EL44</accession>
<feature type="non-terminal residue" evidence="1">
    <location>
        <position position="90"/>
    </location>
</feature>
<evidence type="ECO:0000313" key="1">
    <source>
        <dbReference type="EMBL" id="SVB50681.1"/>
    </source>
</evidence>
<proteinExistence type="predicted"/>
<sequence length="90" mass="10344">MNKHKINIINDISLPKRGDSLVNILGYPKTFQLPTLENISDKYINTMYSTNDITVDWNAYKKFLSEVKPEFHPHALLVGHDSSEIENITL</sequence>
<protein>
    <submittedName>
        <fullName evidence="1">Uncharacterized protein</fullName>
    </submittedName>
</protein>
<organism evidence="1">
    <name type="scientific">marine metagenome</name>
    <dbReference type="NCBI Taxonomy" id="408172"/>
    <lineage>
        <taxon>unclassified sequences</taxon>
        <taxon>metagenomes</taxon>
        <taxon>ecological metagenomes</taxon>
    </lineage>
</organism>
<name>A0A382EL44_9ZZZZ</name>